<proteinExistence type="inferred from homology"/>
<comment type="caution">
    <text evidence="7">The sequence shown here is derived from an EMBL/GenBank/DDBJ whole genome shotgun (WGS) entry which is preliminary data.</text>
</comment>
<dbReference type="Pfam" id="PF12838">
    <property type="entry name" value="Fer4_7"/>
    <property type="match status" value="1"/>
</dbReference>
<dbReference type="Pfam" id="PF01257">
    <property type="entry name" value="2Fe-2S_thioredx"/>
    <property type="match status" value="1"/>
</dbReference>
<dbReference type="OrthoDB" id="9761899at2"/>
<dbReference type="PANTHER" id="PTHR43578:SF3">
    <property type="entry name" value="NADH-QUINONE OXIDOREDUCTASE SUBUNIT F"/>
    <property type="match status" value="1"/>
</dbReference>
<dbReference type="PROSITE" id="PS51257">
    <property type="entry name" value="PROKAR_LIPOPROTEIN"/>
    <property type="match status" value="1"/>
</dbReference>
<dbReference type="AlphaFoldDB" id="A0A073IQY0"/>
<feature type="domain" description="4Fe-4S ferredoxin-type" evidence="6">
    <location>
        <begin position="569"/>
        <end position="596"/>
    </location>
</feature>
<dbReference type="STRING" id="2754.EH55_05380"/>
<dbReference type="eggNOG" id="COG1894">
    <property type="taxonomic scope" value="Bacteria"/>
</dbReference>
<dbReference type="GO" id="GO:0051539">
    <property type="term" value="F:4 iron, 4 sulfur cluster binding"/>
    <property type="evidence" value="ECO:0007669"/>
    <property type="project" value="UniProtKB-KW"/>
</dbReference>
<comment type="similarity">
    <text evidence="1">Belongs to the complex I 51 kDa subunit family.</text>
</comment>
<gene>
    <name evidence="7" type="ORF">EH55_05380</name>
</gene>
<dbReference type="InterPro" id="IPR037207">
    <property type="entry name" value="Nuop51_4Fe4S-bd_sf"/>
</dbReference>
<accession>A0A073IQY0</accession>
<evidence type="ECO:0000259" key="6">
    <source>
        <dbReference type="PROSITE" id="PS51379"/>
    </source>
</evidence>
<evidence type="ECO:0000256" key="5">
    <source>
        <dbReference type="ARBA" id="ARBA00023014"/>
    </source>
</evidence>
<dbReference type="PANTHER" id="PTHR43578">
    <property type="entry name" value="NADH-QUINONE OXIDOREDUCTASE SUBUNIT F"/>
    <property type="match status" value="1"/>
</dbReference>
<evidence type="ECO:0000256" key="4">
    <source>
        <dbReference type="ARBA" id="ARBA00023004"/>
    </source>
</evidence>
<keyword evidence="4" id="KW-0408">Iron</keyword>
<dbReference type="PATRIC" id="fig|2754.20.peg.2365"/>
<dbReference type="Gene3D" id="3.30.70.20">
    <property type="match status" value="1"/>
</dbReference>
<dbReference type="Gene3D" id="6.10.250.1450">
    <property type="match status" value="1"/>
</dbReference>
<dbReference type="RefSeq" id="WP_037976361.1">
    <property type="nucleotide sequence ID" value="NZ_CAMETI010000032.1"/>
</dbReference>
<dbReference type="Gene3D" id="1.20.1440.230">
    <property type="entry name" value="NADH-ubiquinone oxidoreductase 51kDa subunit, iron-sulphur binding domain"/>
    <property type="match status" value="1"/>
</dbReference>
<name>A0A073IQY0_9BACT</name>
<reference evidence="7 8" key="1">
    <citation type="submission" date="2014-04" db="EMBL/GenBank/DDBJ databases">
        <title>Draft Genome Sequence of Synergistes jonesii.</title>
        <authorList>
            <person name="Coil D.A."/>
            <person name="Eisen J.A."/>
            <person name="Holland-Moritz H.E."/>
        </authorList>
    </citation>
    <scope>NUCLEOTIDE SEQUENCE [LARGE SCALE GENOMIC DNA]</scope>
    <source>
        <strain evidence="7 8">78-1</strain>
    </source>
</reference>
<dbReference type="InterPro" id="IPR011538">
    <property type="entry name" value="Nuo51_FMN-bd"/>
</dbReference>
<dbReference type="Proteomes" id="UP000027665">
    <property type="component" value="Unassembled WGS sequence"/>
</dbReference>
<dbReference type="NCBIfam" id="NF010120">
    <property type="entry name" value="PRK13596.1"/>
    <property type="match status" value="1"/>
</dbReference>
<dbReference type="GO" id="GO:0046872">
    <property type="term" value="F:metal ion binding"/>
    <property type="evidence" value="ECO:0007669"/>
    <property type="project" value="UniProtKB-KW"/>
</dbReference>
<dbReference type="InterPro" id="IPR037225">
    <property type="entry name" value="Nuo51_FMN-bd_sf"/>
</dbReference>
<dbReference type="GO" id="GO:0010181">
    <property type="term" value="F:FMN binding"/>
    <property type="evidence" value="ECO:0007669"/>
    <property type="project" value="InterPro"/>
</dbReference>
<dbReference type="CDD" id="cd02980">
    <property type="entry name" value="TRX_Fd_family"/>
    <property type="match status" value="1"/>
</dbReference>
<organism evidence="7 8">
    <name type="scientific">Synergistes jonesii</name>
    <dbReference type="NCBI Taxonomy" id="2754"/>
    <lineage>
        <taxon>Bacteria</taxon>
        <taxon>Thermotogati</taxon>
        <taxon>Synergistota</taxon>
        <taxon>Synergistia</taxon>
        <taxon>Synergistales</taxon>
        <taxon>Synergistaceae</taxon>
        <taxon>Synergistes</taxon>
    </lineage>
</organism>
<dbReference type="FunFam" id="1.20.1440.230:FF:000001">
    <property type="entry name" value="Mitochondrial NADH dehydrogenase flavoprotein 1"/>
    <property type="match status" value="1"/>
</dbReference>
<dbReference type="InterPro" id="IPR017896">
    <property type="entry name" value="4Fe4S_Fe-S-bd"/>
</dbReference>
<dbReference type="GeneID" id="90983719"/>
<dbReference type="Gene3D" id="3.40.50.11540">
    <property type="entry name" value="NADH-ubiquinone oxidoreductase 51kDa subunit"/>
    <property type="match status" value="1"/>
</dbReference>
<dbReference type="InterPro" id="IPR019575">
    <property type="entry name" value="Nuop51_4Fe4S-bd"/>
</dbReference>
<dbReference type="SUPFAM" id="SSF52833">
    <property type="entry name" value="Thioredoxin-like"/>
    <property type="match status" value="1"/>
</dbReference>
<keyword evidence="2" id="KW-0004">4Fe-4S</keyword>
<dbReference type="PROSITE" id="PS00198">
    <property type="entry name" value="4FE4S_FER_1"/>
    <property type="match status" value="1"/>
</dbReference>
<evidence type="ECO:0000313" key="7">
    <source>
        <dbReference type="EMBL" id="KEJ92169.1"/>
    </source>
</evidence>
<dbReference type="SUPFAM" id="SSF54862">
    <property type="entry name" value="4Fe-4S ferredoxins"/>
    <property type="match status" value="1"/>
</dbReference>
<dbReference type="Gene3D" id="3.10.20.600">
    <property type="match status" value="1"/>
</dbReference>
<evidence type="ECO:0000313" key="8">
    <source>
        <dbReference type="Proteomes" id="UP000027665"/>
    </source>
</evidence>
<evidence type="ECO:0000256" key="1">
    <source>
        <dbReference type="ARBA" id="ARBA00007523"/>
    </source>
</evidence>
<keyword evidence="5" id="KW-0411">Iron-sulfur</keyword>
<evidence type="ECO:0000256" key="2">
    <source>
        <dbReference type="ARBA" id="ARBA00022485"/>
    </source>
</evidence>
<protein>
    <submittedName>
        <fullName evidence="7">NADH dehydrogenase</fullName>
    </submittedName>
</protein>
<feature type="domain" description="4Fe-4S ferredoxin-type" evidence="6">
    <location>
        <begin position="540"/>
        <end position="568"/>
    </location>
</feature>
<dbReference type="EMBL" id="JMKI01000034">
    <property type="protein sequence ID" value="KEJ92169.1"/>
    <property type="molecule type" value="Genomic_DNA"/>
</dbReference>
<dbReference type="PROSITE" id="PS00645">
    <property type="entry name" value="COMPLEX1_51K_2"/>
    <property type="match status" value="1"/>
</dbReference>
<dbReference type="Gene3D" id="3.40.30.10">
    <property type="entry name" value="Glutaredoxin"/>
    <property type="match status" value="1"/>
</dbReference>
<dbReference type="Pfam" id="PF10589">
    <property type="entry name" value="NADH_4Fe-4S"/>
    <property type="match status" value="1"/>
</dbReference>
<evidence type="ECO:0000256" key="3">
    <source>
        <dbReference type="ARBA" id="ARBA00022723"/>
    </source>
</evidence>
<keyword evidence="3" id="KW-0479">Metal-binding</keyword>
<sequence length="596" mass="64423">MALVRAHVLVCAGTGCTSGGSLKVIAKFKDEVKAAGLEKEVAVVETGCQGFCEHGPLVIIYPEGTFYTHVTPEDVPEIVSEHLLKGRIVGRLLYKEPITEESVPDYAQIDFYKKQHRQVLKNCGRINPDSLEEYIGADGYEGLAKVLLTMTPQQVVEEMKKTGLRGRGGGGFPTGMKWGFCQKSPGPKKYIICNADEGDPGAFMDRSLLEGDPHAILEGMCIGAYAIGADEGYIYCRAEYPLAIKRLRQAISQAEEAGLLGEHILGTDFNFRIHIKEGAGAFVCGEETALMQSIEGNRGMPRPRPPFPAVKGLWGKPSNINNVETFANIPYIFRVGAEEFAKLGTEKSKGTKVFALTGKINNTGLAEVPMGITMREIIFDIGGGIIGGKKFKAVQIGGPSGGCMPEELLDTPIDYDSLIAAGAMMGSGGLVVMDEDTCMVDVAKFFLNFTQSESCGKCTPCREGTKRMLELLEKITDGKGEDGDIDKLEKLAYSIKAGALCALGQTAPNPILSTLRYFRDEYEAHIKEKRCPAGVCKHLLNYKITDACKGCGLCARNCPANAISGQPKQVYSIDTAKCIKCGVCMEKCPFKAIVRG</sequence>
<keyword evidence="8" id="KW-1185">Reference proteome</keyword>
<dbReference type="SUPFAM" id="SSF142019">
    <property type="entry name" value="Nqo1 FMN-binding domain-like"/>
    <property type="match status" value="1"/>
</dbReference>
<dbReference type="InterPro" id="IPR001949">
    <property type="entry name" value="NADH-UbQ_OxRdtase_51kDa_CS"/>
</dbReference>
<dbReference type="Pfam" id="PF01512">
    <property type="entry name" value="Complex1_51K"/>
    <property type="match status" value="1"/>
</dbReference>
<dbReference type="FunFam" id="3.40.50.11540:FF:000001">
    <property type="entry name" value="NADH dehydrogenase [ubiquinone] flavoprotein 1, mitochondrial"/>
    <property type="match status" value="1"/>
</dbReference>
<dbReference type="GO" id="GO:0008137">
    <property type="term" value="F:NADH dehydrogenase (ubiquinone) activity"/>
    <property type="evidence" value="ECO:0007669"/>
    <property type="project" value="InterPro"/>
</dbReference>
<dbReference type="InterPro" id="IPR017900">
    <property type="entry name" value="4Fe4S_Fe_S_CS"/>
</dbReference>
<dbReference type="SUPFAM" id="SSF142984">
    <property type="entry name" value="Nqo1 middle domain-like"/>
    <property type="match status" value="1"/>
</dbReference>
<dbReference type="InterPro" id="IPR036249">
    <property type="entry name" value="Thioredoxin-like_sf"/>
</dbReference>
<dbReference type="SMART" id="SM00928">
    <property type="entry name" value="NADH_4Fe-4S"/>
    <property type="match status" value="1"/>
</dbReference>
<dbReference type="PROSITE" id="PS51379">
    <property type="entry name" value="4FE4S_FER_2"/>
    <property type="match status" value="2"/>
</dbReference>
<dbReference type="SUPFAM" id="SSF140490">
    <property type="entry name" value="Nqo1C-terminal domain-like"/>
    <property type="match status" value="1"/>
</dbReference>